<evidence type="ECO:0000313" key="4">
    <source>
        <dbReference type="EnsemblMetazoa" id="XP_038071249.1"/>
    </source>
</evidence>
<feature type="zinc finger region" description="C3H1-type" evidence="1">
    <location>
        <begin position="2624"/>
        <end position="2646"/>
    </location>
</feature>
<feature type="compositionally biased region" description="Basic and acidic residues" evidence="2">
    <location>
        <begin position="945"/>
        <end position="959"/>
    </location>
</feature>
<feature type="region of interest" description="Disordered" evidence="2">
    <location>
        <begin position="2646"/>
        <end position="2666"/>
    </location>
</feature>
<dbReference type="GeneID" id="119740119"/>
<feature type="region of interest" description="Disordered" evidence="2">
    <location>
        <begin position="2004"/>
        <end position="2059"/>
    </location>
</feature>
<feature type="region of interest" description="Disordered" evidence="2">
    <location>
        <begin position="2238"/>
        <end position="2334"/>
    </location>
</feature>
<feature type="region of interest" description="Disordered" evidence="2">
    <location>
        <begin position="487"/>
        <end position="527"/>
    </location>
</feature>
<dbReference type="RefSeq" id="XP_038071247.1">
    <property type="nucleotide sequence ID" value="XM_038215319.1"/>
</dbReference>
<feature type="compositionally biased region" description="Basic and acidic residues" evidence="2">
    <location>
        <begin position="1047"/>
        <end position="1065"/>
    </location>
</feature>
<feature type="region of interest" description="Disordered" evidence="2">
    <location>
        <begin position="546"/>
        <end position="684"/>
    </location>
</feature>
<feature type="region of interest" description="Disordered" evidence="2">
    <location>
        <begin position="200"/>
        <end position="242"/>
    </location>
</feature>
<reference evidence="4" key="1">
    <citation type="submission" date="2022-11" db="UniProtKB">
        <authorList>
            <consortium name="EnsemblMetazoa"/>
        </authorList>
    </citation>
    <scope>IDENTIFICATION</scope>
</reference>
<feature type="compositionally biased region" description="Basic and acidic residues" evidence="2">
    <location>
        <begin position="216"/>
        <end position="242"/>
    </location>
</feature>
<keyword evidence="1" id="KW-0862">Zinc</keyword>
<feature type="compositionally biased region" description="Basic and acidic residues" evidence="2">
    <location>
        <begin position="1338"/>
        <end position="1347"/>
    </location>
</feature>
<feature type="compositionally biased region" description="Basic and acidic residues" evidence="2">
    <location>
        <begin position="552"/>
        <end position="562"/>
    </location>
</feature>
<feature type="region of interest" description="Disordered" evidence="2">
    <location>
        <begin position="705"/>
        <end position="725"/>
    </location>
</feature>
<feature type="compositionally biased region" description="Basic and acidic residues" evidence="2">
    <location>
        <begin position="838"/>
        <end position="847"/>
    </location>
</feature>
<dbReference type="RefSeq" id="XP_038071249.1">
    <property type="nucleotide sequence ID" value="XM_038215321.1"/>
</dbReference>
<feature type="region of interest" description="Disordered" evidence="2">
    <location>
        <begin position="757"/>
        <end position="785"/>
    </location>
</feature>
<dbReference type="GO" id="GO:0008270">
    <property type="term" value="F:zinc ion binding"/>
    <property type="evidence" value="ECO:0007669"/>
    <property type="project" value="UniProtKB-KW"/>
</dbReference>
<feature type="compositionally biased region" description="Polar residues" evidence="2">
    <location>
        <begin position="2581"/>
        <end position="2596"/>
    </location>
</feature>
<feature type="compositionally biased region" description="Basic and acidic residues" evidence="2">
    <location>
        <begin position="1175"/>
        <end position="1197"/>
    </location>
</feature>
<feature type="compositionally biased region" description="Polar residues" evidence="2">
    <location>
        <begin position="705"/>
        <end position="715"/>
    </location>
</feature>
<feature type="region of interest" description="Disordered" evidence="2">
    <location>
        <begin position="1"/>
        <end position="23"/>
    </location>
</feature>
<keyword evidence="1" id="KW-0479">Metal-binding</keyword>
<feature type="region of interest" description="Disordered" evidence="2">
    <location>
        <begin position="1763"/>
        <end position="1846"/>
    </location>
</feature>
<feature type="region of interest" description="Disordered" evidence="2">
    <location>
        <begin position="813"/>
        <end position="1428"/>
    </location>
</feature>
<feature type="compositionally biased region" description="Basic residues" evidence="2">
    <location>
        <begin position="1959"/>
        <end position="1968"/>
    </location>
</feature>
<feature type="region of interest" description="Disordered" evidence="2">
    <location>
        <begin position="1603"/>
        <end position="1728"/>
    </location>
</feature>
<feature type="region of interest" description="Disordered" evidence="2">
    <location>
        <begin position="1489"/>
        <end position="1540"/>
    </location>
</feature>
<protein>
    <recommendedName>
        <fullName evidence="3">C3H1-type domain-containing protein</fullName>
    </recommendedName>
</protein>
<keyword evidence="1" id="KW-0863">Zinc-finger</keyword>
<feature type="compositionally biased region" description="Basic residues" evidence="2">
    <location>
        <begin position="871"/>
        <end position="880"/>
    </location>
</feature>
<evidence type="ECO:0000256" key="2">
    <source>
        <dbReference type="SAM" id="MobiDB-lite"/>
    </source>
</evidence>
<feature type="compositionally biased region" description="Basic and acidic residues" evidence="2">
    <location>
        <begin position="1679"/>
        <end position="1695"/>
    </location>
</feature>
<dbReference type="RefSeq" id="XP_038071248.1">
    <property type="nucleotide sequence ID" value="XM_038215320.1"/>
</dbReference>
<proteinExistence type="predicted"/>
<feature type="compositionally biased region" description="Polar residues" evidence="2">
    <location>
        <begin position="563"/>
        <end position="577"/>
    </location>
</feature>
<feature type="region of interest" description="Disordered" evidence="2">
    <location>
        <begin position="1557"/>
        <end position="1587"/>
    </location>
</feature>
<feature type="compositionally biased region" description="Basic and acidic residues" evidence="2">
    <location>
        <begin position="1410"/>
        <end position="1425"/>
    </location>
</feature>
<dbReference type="PROSITE" id="PS50103">
    <property type="entry name" value="ZF_C3H1"/>
    <property type="match status" value="1"/>
</dbReference>
<feature type="compositionally biased region" description="Polar residues" evidence="2">
    <location>
        <begin position="1255"/>
        <end position="1267"/>
    </location>
</feature>
<keyword evidence="5" id="KW-1185">Reference proteome</keyword>
<feature type="compositionally biased region" description="Polar residues" evidence="2">
    <location>
        <begin position="2039"/>
        <end position="2053"/>
    </location>
</feature>
<evidence type="ECO:0000256" key="1">
    <source>
        <dbReference type="PROSITE-ProRule" id="PRU00723"/>
    </source>
</evidence>
<feature type="compositionally biased region" description="Basic residues" evidence="2">
    <location>
        <begin position="1400"/>
        <end position="1409"/>
    </location>
</feature>
<dbReference type="EnsemblMetazoa" id="XM_038215319.1">
    <property type="protein sequence ID" value="XP_038071247.1"/>
    <property type="gene ID" value="LOC119740119"/>
</dbReference>
<feature type="compositionally biased region" description="Basic and acidic residues" evidence="2">
    <location>
        <begin position="1831"/>
        <end position="1842"/>
    </location>
</feature>
<evidence type="ECO:0000259" key="3">
    <source>
        <dbReference type="PROSITE" id="PS50103"/>
    </source>
</evidence>
<feature type="compositionally biased region" description="Polar residues" evidence="2">
    <location>
        <begin position="1497"/>
        <end position="1527"/>
    </location>
</feature>
<feature type="compositionally biased region" description="Basic and acidic residues" evidence="2">
    <location>
        <begin position="1109"/>
        <end position="1131"/>
    </location>
</feature>
<dbReference type="InterPro" id="IPR000571">
    <property type="entry name" value="Znf_CCCH"/>
</dbReference>
<feature type="compositionally biased region" description="Basic and acidic residues" evidence="2">
    <location>
        <begin position="2292"/>
        <end position="2320"/>
    </location>
</feature>
<feature type="compositionally biased region" description="Polar residues" evidence="2">
    <location>
        <begin position="1021"/>
        <end position="1030"/>
    </location>
</feature>
<dbReference type="EnsemblMetazoa" id="XM_038215323.1">
    <property type="protein sequence ID" value="XP_038071251.1"/>
    <property type="gene ID" value="LOC119740119"/>
</dbReference>
<dbReference type="EnsemblMetazoa" id="XM_038215321.1">
    <property type="protein sequence ID" value="XP_038071249.1"/>
    <property type="gene ID" value="LOC119740119"/>
</dbReference>
<sequence>MEWDWWSRMQGPSSQRKGPARGKWWANLRNPVCPQPNSRWHRRRPQSFGVLPDVDLDSVHVKTLDEILREREAKKCREQAKTLTCTGCGSQETTRGDLRMVQCQDQNPVHRIRLSQYNFHREDRDEDEEDEMEVVAMDTAESDEGEEIYFSPEELYPKEPDEETIASSLQEEGYATALAEEERVSSERGDLDILRVDVEYDKSCQETSGEDIDNLDCSRDDFDPDNSERSIGEDTDVRSQEGECKIAQVEAEIDNSDQEDMDADEALKQDDVQVDGGGDQNCKEENEIDVEDVDSSLDELFSGELEIDIDEEAESASLEKECKVSEDWQGIIHSERAIKEGDSETVEQGILLVDPGGDGNCLEEVDLDPSENVCLRELKNNASQVTNDGSQDRECTLHEGDKEIVSKEQEIKDEEVLLQDDLQMDVGYDANFQEDDKDIDLNGSPDEVCPKEPDGSINEETSRTLQEKKESPTVQVEKKIINIEKIDKEKDAEAVEPTSLQVDAGGDRSCQEEVIEDSENSDGSQDELHLGELNVVDKEISISCQEEDNQDLEAKHPVKTRADNYQQNDNTVEITNTDTKEEKGEREVEIGRKLDKALDESSQEDGQKVFGEDVSSSIETDKEEREEDVKVGIEEERHKGTEDDNFPDESTQDVADSSEQSQQDTNCVEKLSDEQSLGAGPGMSLMVDDCRTHKLEAVTTLNQEENTVSSFTTNGPVDAPAEREQETRNAATTLKMNECLPRALQDKDVITPQEAVNPVEGDDLEPPDVPTVNKDQIKTTTRPYTRKRKCEEMMQGLVKFLKVRQRVGVRIDAPRKARDKSTGQRRVRNDKVGQGAMVKDKQDREEAFISDIPEVPQTRQQHTRVAAEPKRRGRPCSRPKKIGEGDSLMSGQTKEKGIADSVVTPCQLRKRRCKERGEDESKKQGQTNQVGPDAEVAPTQRGKSRSKDRVGEFSMKKGQTDPVGSDVEDAPSRPRKSRPEERGKEVSKKQVQKEVGPDSEVAPKQFKTSRRKGRGEEDSAKQGQTRQVGPNSAVAPRQLRNSRHRERKTEDSMKKGQTEQFRPDSEVDSSQPRRKRRKKNGEEDSINKGQIKQVGPDAQVAQSQLRSNRPKEIEEKDSRKMGQTEQDRPDVETAPSQIRKSRSKGREEEDSEMQGQTEQVEPDAEVASSQLSKSRSKEKEENVSIKKGQTKDVRPDAEVAPSQLRKKRPKERREEDSAKQGQTKQAGPNSPIALSLRKSRDNKIKEQDSMRKGQRQQVVPYSDFASNQHRKSRPQETEKITVKKGQTEQFGHDAVVAPIRPRKSRRKERGEEDSVKKIQTIQVGPDARIAQSQLRSSRPKEREEEVSMKMGQTEQDRPDVEASPSQIRKSRSKERNDKDSQVQGQTEQVRPDARVAPSQIKKRMSRRKVKDIQTNHDQNQKDPEKRLKRCRSRVNTLVVDGKQLRSCLECSDHAQKGGANLRQLKTGEMRVVEEGDNIQRKVKKLKGDGCVDEDTLPTMSPSTETVTAQKRGNEPKQSTVSSLQPPSKTVVEAADVNQSSHVATKLDKVELKKSSSALAANERQVTESDAAESPCQESIKVKRGSTKRRGIWKEMVSKCLHVVSKKRRKRKRDGNQDLHSPGWEDGGSSSKKQKRILKIKIPSPKYKQALIPKSVPCSSPLKDSTDKVDSTSDSVKNIFQDRRVNQEKTDVDMPQDRVPYLETSPKSNQNLDQDDRENQQLAGVNAVDQRLSKTVRLPFLDATPESDQNLAQDLKVNQELEVTIADHPRPETGRVPYLDATPDSDRNLVQDIQVNQESEGGKSEHPPPETSRVPYLDVTSDSDQNVVQEPRVSKETEREKADQSFSKTSRIPCIDATLESDQSIAQDVNKELKEVTSNQILSETSKDPNIDATPESDRIVVQEIRVDHETEGGKADQSLSETIRIPFAQILANQPRVLLCKLNFKVSIPLDCITLKTRRSTRRGRPRKMTSIAKKAQKMTRGLKGMEGTWNQLGFRKPSQLIQPGSEALSDESFSVPAQHPSTSQEGHSIPGQERDSAVATTYGDSDSLNQPVRTEGDADYLDCSGEIVEAPEVAHTVEIVSTDGIPPPTTNGFVEVAGSVQERLTFDSENSPCDQESCQLCTPDDKSFDYELENQVQIISSEYEAMGLSSSEDGPDLCFTSASMKVVVTALAPSGCADIPLVSLTSTQSGAEEVPGYPHTLPPMQIFLSKMTESGQTDAALQTFARDLGENLSIDQVGVTEDVRSPLDAENEECTENSPRLEAGALTQKENSETEAEVAVSHQERMPQSPESRREDEDRQAAGSSRVEDSKRTETEAERIQATTIPTVTSPPSQDISDCFLTPNPQPPMILSASPELDALLSTIADTSFGVAPPQDAPSTMLEQGEENVPENHCKNLAVPDGQKMTDYLQTPQNDASSVIPAPITSVAPPATTLENEDLDSRNASSQFGDLTLPPLGEDFEFPEEDCISLDCDTESFLNDLSDELTEIDRKISDAEKRTKSGSPSQCRNRPLHTADTNDQLGKSGPSRKEIATPREQPSIHTVDWSEVEQYQPISRSLAGGDCSTNDLRRFIRKDEGHSVGTQDASQPTAAGRNWSTTPSHFQGSVNTQPQPVSRNQVIPRGFCYDFVRNGRCLRRTCPYVHSKPKVSTRTQYPPPPSRNVFKGPENRRENVKDLLAVVNECNMALGVHLRGRHSNEQGCEDRETTSLDSEGNASPAAIFEAAYLLQQCSSWRETRETLIDICQRKPEVASCRPVVQELMDKLRGSPEVLGEKFGNFVAVFKRYLAENASDPATDSLKQALSRLGVSSAMLCCNNSQWHQARYILDCLYNQSFPCPVELAQNVLLIQQLLSKHQPPTLQEGSMTPCAKGV</sequence>
<feature type="compositionally biased region" description="Basic and acidic residues" evidence="2">
    <location>
        <begin position="977"/>
        <end position="996"/>
    </location>
</feature>
<feature type="compositionally biased region" description="Basic and acidic residues" evidence="2">
    <location>
        <begin position="813"/>
        <end position="831"/>
    </location>
</feature>
<feature type="compositionally biased region" description="Polar residues" evidence="2">
    <location>
        <begin position="652"/>
        <end position="666"/>
    </location>
</feature>
<feature type="region of interest" description="Disordered" evidence="2">
    <location>
        <begin position="2493"/>
        <end position="2540"/>
    </location>
</feature>
<feature type="region of interest" description="Disordered" evidence="2">
    <location>
        <begin position="1959"/>
        <end position="1981"/>
    </location>
</feature>
<feature type="region of interest" description="Disordered" evidence="2">
    <location>
        <begin position="2576"/>
        <end position="2596"/>
    </location>
</feature>
<feature type="compositionally biased region" description="Polar residues" evidence="2">
    <location>
        <begin position="2322"/>
        <end position="2334"/>
    </location>
</feature>
<accession>A0A914B5N0</accession>
<dbReference type="Proteomes" id="UP000887568">
    <property type="component" value="Unplaced"/>
</dbReference>
<feature type="region of interest" description="Disordered" evidence="2">
    <location>
        <begin position="433"/>
        <end position="475"/>
    </location>
</feature>
<feature type="compositionally biased region" description="Basic and acidic residues" evidence="2">
    <location>
        <begin position="1238"/>
        <end position="1251"/>
    </location>
</feature>
<feature type="domain" description="C3H1-type" evidence="3">
    <location>
        <begin position="2624"/>
        <end position="2646"/>
    </location>
</feature>
<feature type="compositionally biased region" description="Basic and acidic residues" evidence="2">
    <location>
        <begin position="448"/>
        <end position="475"/>
    </location>
</feature>
<organism evidence="4 5">
    <name type="scientific">Patiria miniata</name>
    <name type="common">Bat star</name>
    <name type="synonym">Asterina miniata</name>
    <dbReference type="NCBI Taxonomy" id="46514"/>
    <lineage>
        <taxon>Eukaryota</taxon>
        <taxon>Metazoa</taxon>
        <taxon>Echinodermata</taxon>
        <taxon>Eleutherozoa</taxon>
        <taxon>Asterozoa</taxon>
        <taxon>Asteroidea</taxon>
        <taxon>Valvatacea</taxon>
        <taxon>Valvatida</taxon>
        <taxon>Asterinidae</taxon>
        <taxon>Patiria</taxon>
    </lineage>
</organism>
<feature type="compositionally biased region" description="Basic and acidic residues" evidence="2">
    <location>
        <begin position="619"/>
        <end position="642"/>
    </location>
</feature>
<name>A0A914B5N0_PATMI</name>
<feature type="compositionally biased region" description="Polar residues" evidence="2">
    <location>
        <begin position="1219"/>
        <end position="1228"/>
    </location>
</feature>
<feature type="compositionally biased region" description="Basic residues" evidence="2">
    <location>
        <begin position="1603"/>
        <end position="1612"/>
    </location>
</feature>
<dbReference type="RefSeq" id="XP_038071251.1">
    <property type="nucleotide sequence ID" value="XM_038215323.1"/>
</dbReference>
<evidence type="ECO:0000313" key="5">
    <source>
        <dbReference type="Proteomes" id="UP000887568"/>
    </source>
</evidence>
<feature type="compositionally biased region" description="Basic and acidic residues" evidence="2">
    <location>
        <begin position="578"/>
        <end position="611"/>
    </location>
</feature>
<dbReference type="OrthoDB" id="10603232at2759"/>
<dbReference type="EnsemblMetazoa" id="XM_038215320.1">
    <property type="protein sequence ID" value="XP_038071248.1"/>
    <property type="gene ID" value="LOC119740119"/>
</dbReference>